<evidence type="ECO:0000256" key="1">
    <source>
        <dbReference type="ARBA" id="ARBA00034773"/>
    </source>
</evidence>
<feature type="compositionally biased region" description="Basic residues" evidence="2">
    <location>
        <begin position="37"/>
        <end position="50"/>
    </location>
</feature>
<comment type="caution">
    <text evidence="3">The sequence shown here is derived from an EMBL/GenBank/DDBJ whole genome shotgun (WGS) entry which is preliminary data.</text>
</comment>
<dbReference type="GO" id="GO:0010150">
    <property type="term" value="P:leaf senescence"/>
    <property type="evidence" value="ECO:0007669"/>
    <property type="project" value="UniProtKB-ARBA"/>
</dbReference>
<reference evidence="3" key="2">
    <citation type="submission" date="2023-05" db="EMBL/GenBank/DDBJ databases">
        <authorList>
            <person name="Schelkunov M.I."/>
        </authorList>
    </citation>
    <scope>NUCLEOTIDE SEQUENCE</scope>
    <source>
        <strain evidence="3">Hsosn_3</strain>
        <tissue evidence="3">Leaf</tissue>
    </source>
</reference>
<dbReference type="EMBL" id="JAUIZM010000008">
    <property type="protein sequence ID" value="KAK1368859.1"/>
    <property type="molecule type" value="Genomic_DNA"/>
</dbReference>
<dbReference type="Pfam" id="PF04520">
    <property type="entry name" value="Senescence_reg"/>
    <property type="match status" value="1"/>
</dbReference>
<dbReference type="PANTHER" id="PTHR33083:SF49">
    <property type="entry name" value="SENESCENCE REGULATOR"/>
    <property type="match status" value="1"/>
</dbReference>
<protein>
    <submittedName>
        <fullName evidence="3">Uncharacterized protein</fullName>
    </submittedName>
</protein>
<evidence type="ECO:0000313" key="3">
    <source>
        <dbReference type="EMBL" id="KAK1368859.1"/>
    </source>
</evidence>
<dbReference type="AlphaFoldDB" id="A0AAD8HKI3"/>
<keyword evidence="4" id="KW-1185">Reference proteome</keyword>
<sequence length="132" mass="15179">MADQEFQESDIIFDENAGEDHYDQRAKDMDHWQQHVNSKKLKRNKKKKNSRPVNIPENASAPAKNSSWYYNDVELFDEDDDVSVTPPHVILGQRMNGKMAFSVNTGSGRTLKGRELSYVRNSVLRMTGFLES</sequence>
<evidence type="ECO:0000256" key="2">
    <source>
        <dbReference type="SAM" id="MobiDB-lite"/>
    </source>
</evidence>
<reference evidence="3" key="1">
    <citation type="submission" date="2023-02" db="EMBL/GenBank/DDBJ databases">
        <title>Genome of toxic invasive species Heracleum sosnowskyi carries increased number of genes despite the absence of recent whole-genome duplications.</title>
        <authorList>
            <person name="Schelkunov M."/>
            <person name="Shtratnikova V."/>
            <person name="Makarenko M."/>
            <person name="Klepikova A."/>
            <person name="Omelchenko D."/>
            <person name="Novikova G."/>
            <person name="Obukhova E."/>
            <person name="Bogdanov V."/>
            <person name="Penin A."/>
            <person name="Logacheva M."/>
        </authorList>
    </citation>
    <scope>NUCLEOTIDE SEQUENCE</scope>
    <source>
        <strain evidence="3">Hsosn_3</strain>
        <tissue evidence="3">Leaf</tissue>
    </source>
</reference>
<organism evidence="3 4">
    <name type="scientific">Heracleum sosnowskyi</name>
    <dbReference type="NCBI Taxonomy" id="360622"/>
    <lineage>
        <taxon>Eukaryota</taxon>
        <taxon>Viridiplantae</taxon>
        <taxon>Streptophyta</taxon>
        <taxon>Embryophyta</taxon>
        <taxon>Tracheophyta</taxon>
        <taxon>Spermatophyta</taxon>
        <taxon>Magnoliopsida</taxon>
        <taxon>eudicotyledons</taxon>
        <taxon>Gunneridae</taxon>
        <taxon>Pentapetalae</taxon>
        <taxon>asterids</taxon>
        <taxon>campanulids</taxon>
        <taxon>Apiales</taxon>
        <taxon>Apiaceae</taxon>
        <taxon>Apioideae</taxon>
        <taxon>apioid superclade</taxon>
        <taxon>Tordylieae</taxon>
        <taxon>Tordyliinae</taxon>
        <taxon>Heracleum</taxon>
    </lineage>
</organism>
<feature type="compositionally biased region" description="Acidic residues" evidence="2">
    <location>
        <begin position="1"/>
        <end position="17"/>
    </location>
</feature>
<accession>A0AAD8HKI3</accession>
<proteinExistence type="inferred from homology"/>
<dbReference type="PANTHER" id="PTHR33083">
    <property type="entry name" value="EXPRESSED PROTEIN"/>
    <property type="match status" value="1"/>
</dbReference>
<name>A0AAD8HKI3_9APIA</name>
<feature type="compositionally biased region" description="Basic and acidic residues" evidence="2">
    <location>
        <begin position="18"/>
        <end position="33"/>
    </location>
</feature>
<feature type="region of interest" description="Disordered" evidence="2">
    <location>
        <begin position="1"/>
        <end position="64"/>
    </location>
</feature>
<evidence type="ECO:0000313" key="4">
    <source>
        <dbReference type="Proteomes" id="UP001237642"/>
    </source>
</evidence>
<comment type="similarity">
    <text evidence="1">Belongs to the senescence regulator S40 family.</text>
</comment>
<dbReference type="InterPro" id="IPR007608">
    <property type="entry name" value="Senescence_reg_S40"/>
</dbReference>
<gene>
    <name evidence="3" type="ORF">POM88_034951</name>
</gene>
<dbReference type="Proteomes" id="UP001237642">
    <property type="component" value="Unassembled WGS sequence"/>
</dbReference>